<sequence length="282" mass="32429">MKIFGSICSLLLLFSCGKESNDNKAEAIARVDDQYLYPSDLENLVPSGTPKKDSIAIVKDFINRWATQQLLMNNANKNISKSKQIELDGLINQYKMDLYSKAYLEQLVVTKIDTAITKEEIEKYYNTNKNNFKANSPLVKLRYINLVKGNNKLASISAKFSSFKSKDKKDLKNLAIQFKDYAFNDSIWVDIDQVYERLPFVNQDNIAKFIDVGISYQYADSTSIWLVKVRDMVQKNNVVPLSYISPTIKQIILNKRKTDLINKIQTEITNDAIKDNDFEIFK</sequence>
<dbReference type="STRING" id="402734.SAMN05660918_1035"/>
<dbReference type="Proteomes" id="UP000199702">
    <property type="component" value="Unassembled WGS sequence"/>
</dbReference>
<dbReference type="Gene3D" id="1.10.4030.10">
    <property type="entry name" value="Porin chaperone SurA, peptide-binding domain"/>
    <property type="match status" value="1"/>
</dbReference>
<dbReference type="SUPFAM" id="SSF109998">
    <property type="entry name" value="Triger factor/SurA peptide-binding domain-like"/>
    <property type="match status" value="1"/>
</dbReference>
<gene>
    <name evidence="1" type="ORF">SAMN05660918_1035</name>
</gene>
<reference evidence="2" key="1">
    <citation type="submission" date="2016-10" db="EMBL/GenBank/DDBJ databases">
        <authorList>
            <person name="Varghese N."/>
            <person name="Submissions S."/>
        </authorList>
    </citation>
    <scope>NUCLEOTIDE SEQUENCE [LARGE SCALE GENOMIC DNA]</scope>
    <source>
        <strain evidence="2">DSM 17934</strain>
    </source>
</reference>
<dbReference type="RefSeq" id="WP_091309117.1">
    <property type="nucleotide sequence ID" value="NZ_CBCSJU010000005.1"/>
</dbReference>
<dbReference type="OrthoDB" id="9785180at2"/>
<dbReference type="AlphaFoldDB" id="A0A1H6RYB0"/>
<proteinExistence type="predicted"/>
<name>A0A1H6RYB0_9FLAO</name>
<protein>
    <submittedName>
        <fullName evidence="1">Uncharacterized protein</fullName>
    </submittedName>
</protein>
<organism evidence="1 2">
    <name type="scientific">Flavobacterium terrigena</name>
    <dbReference type="NCBI Taxonomy" id="402734"/>
    <lineage>
        <taxon>Bacteria</taxon>
        <taxon>Pseudomonadati</taxon>
        <taxon>Bacteroidota</taxon>
        <taxon>Flavobacteriia</taxon>
        <taxon>Flavobacteriales</taxon>
        <taxon>Flavobacteriaceae</taxon>
        <taxon>Flavobacterium</taxon>
    </lineage>
</organism>
<dbReference type="InterPro" id="IPR027304">
    <property type="entry name" value="Trigger_fact/SurA_dom_sf"/>
</dbReference>
<dbReference type="EMBL" id="FNYA01000002">
    <property type="protein sequence ID" value="SEI58594.1"/>
    <property type="molecule type" value="Genomic_DNA"/>
</dbReference>
<evidence type="ECO:0000313" key="1">
    <source>
        <dbReference type="EMBL" id="SEI58594.1"/>
    </source>
</evidence>
<dbReference type="PROSITE" id="PS51257">
    <property type="entry name" value="PROKAR_LIPOPROTEIN"/>
    <property type="match status" value="1"/>
</dbReference>
<accession>A0A1H6RYB0</accession>
<evidence type="ECO:0000313" key="2">
    <source>
        <dbReference type="Proteomes" id="UP000199702"/>
    </source>
</evidence>
<keyword evidence="2" id="KW-1185">Reference proteome</keyword>